<dbReference type="GO" id="GO:0003676">
    <property type="term" value="F:nucleic acid binding"/>
    <property type="evidence" value="ECO:0007669"/>
    <property type="project" value="InterPro"/>
</dbReference>
<dbReference type="EnsemblMetazoa" id="XM_038015409.1">
    <property type="protein sequence ID" value="XP_037871337.1"/>
    <property type="gene ID" value="LOC119629488"/>
</dbReference>
<evidence type="ECO:0000259" key="2">
    <source>
        <dbReference type="Pfam" id="PF13358"/>
    </source>
</evidence>
<feature type="domain" description="Tc1-like transposase DDE" evidence="2">
    <location>
        <begin position="262"/>
        <end position="363"/>
    </location>
</feature>
<reference evidence="3" key="2">
    <citation type="submission" date="2022-06" db="UniProtKB">
        <authorList>
            <consortium name="EnsemblMetazoa"/>
        </authorList>
    </citation>
    <scope>IDENTIFICATION</scope>
    <source>
        <strain evidence="3">p50T (Dazao)</strain>
    </source>
</reference>
<dbReference type="Gene3D" id="3.30.420.10">
    <property type="entry name" value="Ribonuclease H-like superfamily/Ribonuclease H"/>
    <property type="match status" value="1"/>
</dbReference>
<dbReference type="Pfam" id="PF13358">
    <property type="entry name" value="DDE_3"/>
    <property type="match status" value="1"/>
</dbReference>
<proteinExistence type="predicted"/>
<accession>A0A8R2R1L8</accession>
<keyword evidence="4" id="KW-1185">Reference proteome</keyword>
<evidence type="ECO:0000313" key="4">
    <source>
        <dbReference type="Proteomes" id="UP000005204"/>
    </source>
</evidence>
<feature type="region of interest" description="Disordered" evidence="1">
    <location>
        <begin position="424"/>
        <end position="465"/>
    </location>
</feature>
<dbReference type="AlphaFoldDB" id="A0A8R2R1L8"/>
<dbReference type="InterPro" id="IPR036397">
    <property type="entry name" value="RNaseH_sf"/>
</dbReference>
<reference evidence="4" key="1">
    <citation type="journal article" date="2008" name="Insect Biochem. Mol. Biol.">
        <title>The genome of a lepidopteran model insect, the silkworm Bombyx mori.</title>
        <authorList>
            <consortium name="International Silkworm Genome Consortium"/>
        </authorList>
    </citation>
    <scope>NUCLEOTIDE SEQUENCE [LARGE SCALE GENOMIC DNA]</scope>
    <source>
        <strain evidence="4">p50T</strain>
    </source>
</reference>
<dbReference type="PANTHER" id="PTHR33939:SF1">
    <property type="entry name" value="DUF4371 DOMAIN-CONTAINING PROTEIN"/>
    <property type="match status" value="1"/>
</dbReference>
<evidence type="ECO:0000256" key="1">
    <source>
        <dbReference type="SAM" id="MobiDB-lite"/>
    </source>
</evidence>
<dbReference type="InterPro" id="IPR038717">
    <property type="entry name" value="Tc1-like_DDE_dom"/>
</dbReference>
<sequence>MPRQTGVVLKRQARKMVYDVYCFLKKQGNNDMETVKETSEATKTSVSTVRRIINEAKGSNLLAVFRTPGKKRSEKKKVTGIDSFDQSAIKRCIHNYHITNSELPTVERLRKKLKEDINFNGSERSLRRIMKELGFRWKRTENNRKLLIEKSNIRLLRIEYLQKIIKYRQEGRPIVYTDESYVDSSHASGMSWSDGSTGGLKKLISKGQRVVIVHAGSEDGFVPNALLLFKAGTKSGDYHDNMNYLNYEKWLRCQLLPNLPPNSVVVVNNASYHNKQSDPAPTANAKKVYMKKWLQEKEIPYDENMLKPQLFSLIKAHKEQHKTYSIDKILSNHNHSVLRLPPYHPDLNPIEMAWAAIKGYVSSKNVNWSTGKVIELVKEKVAVMGAPEWGRLCQKIKEIEAEYVKSDHVVDLVTDEFVIFADDDCDTDEERSDDDDDDDGHDYDSEKTITNTSSASADPRPGTSS</sequence>
<feature type="compositionally biased region" description="Acidic residues" evidence="1">
    <location>
        <begin position="424"/>
        <end position="441"/>
    </location>
</feature>
<dbReference type="Proteomes" id="UP000005204">
    <property type="component" value="Unassembled WGS sequence"/>
</dbReference>
<organism evidence="3 4">
    <name type="scientific">Bombyx mori</name>
    <name type="common">Silk moth</name>
    <dbReference type="NCBI Taxonomy" id="7091"/>
    <lineage>
        <taxon>Eukaryota</taxon>
        <taxon>Metazoa</taxon>
        <taxon>Ecdysozoa</taxon>
        <taxon>Arthropoda</taxon>
        <taxon>Hexapoda</taxon>
        <taxon>Insecta</taxon>
        <taxon>Pterygota</taxon>
        <taxon>Neoptera</taxon>
        <taxon>Endopterygota</taxon>
        <taxon>Lepidoptera</taxon>
        <taxon>Glossata</taxon>
        <taxon>Ditrysia</taxon>
        <taxon>Bombycoidea</taxon>
        <taxon>Bombycidae</taxon>
        <taxon>Bombycinae</taxon>
        <taxon>Bombyx</taxon>
    </lineage>
</organism>
<evidence type="ECO:0000313" key="3">
    <source>
        <dbReference type="EnsemblMetazoa" id="XP_037871337.1"/>
    </source>
</evidence>
<name>A0A8R2R1L8_BOMMO</name>
<protein>
    <recommendedName>
        <fullName evidence="2">Tc1-like transposase DDE domain-containing protein</fullName>
    </recommendedName>
</protein>
<feature type="compositionally biased region" description="Polar residues" evidence="1">
    <location>
        <begin position="448"/>
        <end position="465"/>
    </location>
</feature>
<dbReference type="PANTHER" id="PTHR33939">
    <property type="entry name" value="PROTEIN CBG22215"/>
    <property type="match status" value="1"/>
</dbReference>